<sequence>STCRDLDKYRDAAYQAIEGMDDCHCVRMEAFGARALPPDEFCREMAANADVFVGIVGHCYGSCPRGSDKSFTEGEYDAATGAEIPCLMFLAPEDFPIPASLRESDEQREKQQGFRDRVCGEKIVQEFSSPA</sequence>
<name>X1VXX8_9ZZZZ</name>
<feature type="non-terminal residue" evidence="2">
    <location>
        <position position="131"/>
    </location>
</feature>
<feature type="non-terminal residue" evidence="2">
    <location>
        <position position="1"/>
    </location>
</feature>
<accession>X1VXX8</accession>
<evidence type="ECO:0000313" key="2">
    <source>
        <dbReference type="EMBL" id="GAJ24076.1"/>
    </source>
</evidence>
<evidence type="ECO:0000259" key="1">
    <source>
        <dbReference type="Pfam" id="PF13271"/>
    </source>
</evidence>
<feature type="domain" description="DUF4062" evidence="1">
    <location>
        <begin position="1"/>
        <end position="79"/>
    </location>
</feature>
<organism evidence="2">
    <name type="scientific">marine sediment metagenome</name>
    <dbReference type="NCBI Taxonomy" id="412755"/>
    <lineage>
        <taxon>unclassified sequences</taxon>
        <taxon>metagenomes</taxon>
        <taxon>ecological metagenomes</taxon>
    </lineage>
</organism>
<comment type="caution">
    <text evidence="2">The sequence shown here is derived from an EMBL/GenBank/DDBJ whole genome shotgun (WGS) entry which is preliminary data.</text>
</comment>
<dbReference type="AlphaFoldDB" id="X1VXX8"/>
<dbReference type="InterPro" id="IPR025139">
    <property type="entry name" value="DUF4062"/>
</dbReference>
<reference evidence="2" key="1">
    <citation type="journal article" date="2014" name="Front. Microbiol.">
        <title>High frequency of phylogenetically diverse reductive dehalogenase-homologous genes in deep subseafloor sedimentary metagenomes.</title>
        <authorList>
            <person name="Kawai M."/>
            <person name="Futagami T."/>
            <person name="Toyoda A."/>
            <person name="Takaki Y."/>
            <person name="Nishi S."/>
            <person name="Hori S."/>
            <person name="Arai W."/>
            <person name="Tsubouchi T."/>
            <person name="Morono Y."/>
            <person name="Uchiyama I."/>
            <person name="Ito T."/>
            <person name="Fujiyama A."/>
            <person name="Inagaki F."/>
            <person name="Takami H."/>
        </authorList>
    </citation>
    <scope>NUCLEOTIDE SEQUENCE</scope>
    <source>
        <strain evidence="2">Expedition CK06-06</strain>
    </source>
</reference>
<proteinExistence type="predicted"/>
<protein>
    <recommendedName>
        <fullName evidence="1">DUF4062 domain-containing protein</fullName>
    </recommendedName>
</protein>
<dbReference type="Pfam" id="PF13271">
    <property type="entry name" value="DUF4062"/>
    <property type="match status" value="1"/>
</dbReference>
<dbReference type="EMBL" id="BARW01040018">
    <property type="protein sequence ID" value="GAJ24076.1"/>
    <property type="molecule type" value="Genomic_DNA"/>
</dbReference>
<gene>
    <name evidence="2" type="ORF">S12H4_60690</name>
</gene>